<dbReference type="RefSeq" id="WP_156193223.1">
    <property type="nucleotide sequence ID" value="NZ_CP046452.1"/>
</dbReference>
<reference evidence="2" key="1">
    <citation type="submission" date="2019-11" db="EMBL/GenBank/DDBJ databases">
        <title>Complete genome sequence of Corynebacterium kalinowskii 1959, a novel Corynebacterium species isolated from soil of a small paddock in Vilsendorf, Germany.</title>
        <authorList>
            <person name="Schaffert L."/>
            <person name="Ruwe M."/>
            <person name="Milse J."/>
            <person name="Hanuschka K."/>
            <person name="Ortseifen V."/>
            <person name="Droste J."/>
            <person name="Brandt D."/>
            <person name="Schlueter L."/>
            <person name="Kutter Y."/>
            <person name="Vinke S."/>
            <person name="Viehoefer P."/>
            <person name="Jacob L."/>
            <person name="Luebke N.-C."/>
            <person name="Schulte-Berndt E."/>
            <person name="Hain C."/>
            <person name="Linder M."/>
            <person name="Schmidt P."/>
            <person name="Wollenschlaeger L."/>
            <person name="Luttermann T."/>
            <person name="Thieme E."/>
            <person name="Hassa J."/>
            <person name="Haak M."/>
            <person name="Wittchen M."/>
            <person name="Mentz A."/>
            <person name="Persicke M."/>
            <person name="Busche T."/>
            <person name="Ruckert C."/>
        </authorList>
    </citation>
    <scope>NUCLEOTIDE SEQUENCE [LARGE SCALE GENOMIC DNA]</scope>
    <source>
        <strain evidence="2">1959</strain>
    </source>
</reference>
<evidence type="ECO:0000313" key="1">
    <source>
        <dbReference type="EMBL" id="QGU02882.1"/>
    </source>
</evidence>
<name>A0A6B8VCK9_9CORY</name>
<evidence type="ECO:0000313" key="2">
    <source>
        <dbReference type="Proteomes" id="UP000427071"/>
    </source>
</evidence>
<sequence>MKDPTRIPQLLDALQDLWEASPDLELADILRLLDSEGFANVDDAMAVDKLRALGKRFPRTLGEGVRVAAAGEWFITADEHRLAVWGRDHPPATWEYDRLVSAQVGYPLHVIDKQGEHRRFGVIERISPVPAQMMSQQELPNLRRSTIGDMVYLVICEDGGKFVIGRSLQCFEVGRRETTQQAWKWVSVSSARVGQDFHAELAAGAGEISKTNITAIYRLR</sequence>
<dbReference type="AlphaFoldDB" id="A0A6B8VCK9"/>
<accession>A0A6B8VCK9</accession>
<dbReference type="EMBL" id="CP046452">
    <property type="protein sequence ID" value="QGU02882.1"/>
    <property type="molecule type" value="Genomic_DNA"/>
</dbReference>
<keyword evidence="2" id="KW-1185">Reference proteome</keyword>
<dbReference type="KEGG" id="ckw:CKALI_10135"/>
<protein>
    <submittedName>
        <fullName evidence="1">Uncharacterized protein</fullName>
    </submittedName>
</protein>
<organism evidence="1 2">
    <name type="scientific">Corynebacterium kalinowskii</name>
    <dbReference type="NCBI Taxonomy" id="2675216"/>
    <lineage>
        <taxon>Bacteria</taxon>
        <taxon>Bacillati</taxon>
        <taxon>Actinomycetota</taxon>
        <taxon>Actinomycetes</taxon>
        <taxon>Mycobacteriales</taxon>
        <taxon>Corynebacteriaceae</taxon>
        <taxon>Corynebacterium</taxon>
    </lineage>
</organism>
<gene>
    <name evidence="1" type="ORF">CKALI_10135</name>
</gene>
<proteinExistence type="predicted"/>
<dbReference type="Proteomes" id="UP000427071">
    <property type="component" value="Chromosome"/>
</dbReference>